<dbReference type="SMART" id="SM00419">
    <property type="entry name" value="HTH_CRP"/>
    <property type="match status" value="1"/>
</dbReference>
<dbReference type="InterPro" id="IPR036390">
    <property type="entry name" value="WH_DNA-bd_sf"/>
</dbReference>
<reference evidence="3" key="1">
    <citation type="submission" date="2010-02" db="EMBL/GenBank/DDBJ databases">
        <title>Complete sequence of Ferroglobus placidus DSM 10642.</title>
        <authorList>
            <consortium name="US DOE Joint Genome Institute"/>
            <person name="Lucas S."/>
            <person name="Copeland A."/>
            <person name="Lapidus A."/>
            <person name="Cheng J.-F."/>
            <person name="Bruce D."/>
            <person name="Goodwin L."/>
            <person name="Pitluck S."/>
            <person name="Saunders E."/>
            <person name="Brettin T."/>
            <person name="Detter J.C."/>
            <person name="Han C."/>
            <person name="Tapia R."/>
            <person name="Larimer F."/>
            <person name="Land M."/>
            <person name="Hauser L."/>
            <person name="Kyrpides N."/>
            <person name="Ivanova N."/>
            <person name="Holmes D."/>
            <person name="Lovley D."/>
            <person name="Kyrpides N."/>
            <person name="Anderson I.J."/>
            <person name="Woyke T."/>
        </authorList>
    </citation>
    <scope>NUCLEOTIDE SEQUENCE [LARGE SCALE GENOMIC DNA]</scope>
    <source>
        <strain evidence="3">DSM 10642 / AEDII12DO</strain>
    </source>
</reference>
<dbReference type="InterPro" id="IPR012015">
    <property type="entry name" value="UCP_HTH_arc"/>
</dbReference>
<dbReference type="InterPro" id="IPR012318">
    <property type="entry name" value="HTH_CRP"/>
</dbReference>
<dbReference type="Gene3D" id="1.10.10.10">
    <property type="entry name" value="Winged helix-like DNA-binding domain superfamily/Winged helix DNA-binding domain"/>
    <property type="match status" value="1"/>
</dbReference>
<organism evidence="2 3">
    <name type="scientific">Ferroglobus placidus (strain DSM 10642 / AEDII12DO)</name>
    <dbReference type="NCBI Taxonomy" id="589924"/>
    <lineage>
        <taxon>Archaea</taxon>
        <taxon>Methanobacteriati</taxon>
        <taxon>Methanobacteriota</taxon>
        <taxon>Archaeoglobi</taxon>
        <taxon>Archaeoglobales</taxon>
        <taxon>Archaeoglobaceae</taxon>
        <taxon>Ferroglobus</taxon>
    </lineage>
</organism>
<dbReference type="PaxDb" id="589924-Ferp_0822"/>
<dbReference type="KEGG" id="fpl:Ferp_0822"/>
<dbReference type="RefSeq" id="WP_012965333.1">
    <property type="nucleotide sequence ID" value="NC_013849.1"/>
</dbReference>
<dbReference type="AlphaFoldDB" id="D3RWX7"/>
<dbReference type="PANTHER" id="PTHR43704:SF2">
    <property type="entry name" value="HTH CRP-TYPE DOMAIN-CONTAINING PROTEIN"/>
    <property type="match status" value="1"/>
</dbReference>
<dbReference type="InterPro" id="IPR057161">
    <property type="entry name" value="DUF7839"/>
</dbReference>
<dbReference type="Proteomes" id="UP000002613">
    <property type="component" value="Chromosome"/>
</dbReference>
<dbReference type="PIRSF" id="PIRSF004955">
    <property type="entry name" value="HTH_arch"/>
    <property type="match status" value="1"/>
</dbReference>
<dbReference type="CDD" id="cd00092">
    <property type="entry name" value="HTH_CRP"/>
    <property type="match status" value="1"/>
</dbReference>
<dbReference type="InterPro" id="IPR036388">
    <property type="entry name" value="WH-like_DNA-bd_sf"/>
</dbReference>
<dbReference type="eggNOG" id="arCOG04399">
    <property type="taxonomic scope" value="Archaea"/>
</dbReference>
<keyword evidence="3" id="KW-1185">Reference proteome</keyword>
<proteinExistence type="predicted"/>
<evidence type="ECO:0000313" key="3">
    <source>
        <dbReference type="Proteomes" id="UP000002613"/>
    </source>
</evidence>
<dbReference type="GO" id="GO:0003677">
    <property type="term" value="F:DNA binding"/>
    <property type="evidence" value="ECO:0007669"/>
    <property type="project" value="InterPro"/>
</dbReference>
<dbReference type="GeneID" id="8778328"/>
<dbReference type="OrthoDB" id="56502at2157"/>
<evidence type="ECO:0000259" key="1">
    <source>
        <dbReference type="SMART" id="SM00419"/>
    </source>
</evidence>
<gene>
    <name evidence="2" type="ordered locus">Ferp_0822</name>
</gene>
<name>D3RWX7_FERPA</name>
<reference evidence="2 3" key="2">
    <citation type="journal article" date="2011" name="Stand. Genomic Sci.">
        <title>Complete genome sequence of Ferroglobus placidus AEDII12DO.</title>
        <authorList>
            <person name="Anderson I."/>
            <person name="Risso C."/>
            <person name="Holmes D."/>
            <person name="Lucas S."/>
            <person name="Copeland A."/>
            <person name="Lapidus A."/>
            <person name="Cheng J.F."/>
            <person name="Bruce D."/>
            <person name="Goodwin L."/>
            <person name="Pitluck S."/>
            <person name="Saunders E."/>
            <person name="Brettin T."/>
            <person name="Detter J.C."/>
            <person name="Han C."/>
            <person name="Tapia R."/>
            <person name="Larimer F."/>
            <person name="Land M."/>
            <person name="Hauser L."/>
            <person name="Woyke T."/>
            <person name="Lovley D."/>
            <person name="Kyrpides N."/>
            <person name="Ivanova N."/>
        </authorList>
    </citation>
    <scope>NUCLEOTIDE SEQUENCE [LARGE SCALE GENOMIC DNA]</scope>
    <source>
        <strain evidence="3">DSM 10642 / AEDII12DO</strain>
    </source>
</reference>
<dbReference type="Pfam" id="PF25211">
    <property type="entry name" value="DUF7839"/>
    <property type="match status" value="1"/>
</dbReference>
<protein>
    <submittedName>
        <fullName evidence="2">Transcriptional regulator, ArsR family</fullName>
    </submittedName>
</protein>
<feature type="domain" description="HTH crp-type" evidence="1">
    <location>
        <begin position="17"/>
        <end position="66"/>
    </location>
</feature>
<accession>D3RWX7</accession>
<dbReference type="PANTHER" id="PTHR43704">
    <property type="entry name" value="BSR5907 PROTEIN"/>
    <property type="match status" value="1"/>
</dbReference>
<dbReference type="STRING" id="589924.Ferp_0822"/>
<dbReference type="SUPFAM" id="SSF46785">
    <property type="entry name" value="Winged helix' DNA-binding domain"/>
    <property type="match status" value="1"/>
</dbReference>
<dbReference type="EMBL" id="CP001899">
    <property type="protein sequence ID" value="ADC64990.1"/>
    <property type="molecule type" value="Genomic_DNA"/>
</dbReference>
<evidence type="ECO:0000313" key="2">
    <source>
        <dbReference type="EMBL" id="ADC64990.1"/>
    </source>
</evidence>
<dbReference type="GO" id="GO:0006355">
    <property type="term" value="P:regulation of DNA-templated transcription"/>
    <property type="evidence" value="ECO:0007669"/>
    <property type="project" value="InterPro"/>
</dbReference>
<dbReference type="HOGENOM" id="CLU_090237_0_0_2"/>
<sequence length="255" mass="28496">MKVLLSRKDTVKFLILSELMKRKDSSQRDIAKKLGITPQAVSEHFKELISEGLVKAVHRGYYEVTERGKEWLRENLFDLHSFAEDLIKKIYSDQVVAIAVGKIEEGDNVRFWIEDGYIYAKRDEKGNGVALISAEDGEDVLVKPTAGFELPKEKGEIIVVKVPDVVEGGSRKVNIEKLRELIWSRPKSIVVSVGVEALVASRKAGVEPIFFGGKAVCVEAAHMGSGVIVLCVENMLDDLLRTLIDEDLKFDIKEL</sequence>
<dbReference type="Pfam" id="PF13412">
    <property type="entry name" value="HTH_24"/>
    <property type="match status" value="1"/>
</dbReference>